<dbReference type="Proteomes" id="UP000321638">
    <property type="component" value="Unassembled WGS sequence"/>
</dbReference>
<evidence type="ECO:0000259" key="3">
    <source>
        <dbReference type="PROSITE" id="PS51186"/>
    </source>
</evidence>
<evidence type="ECO:0000256" key="1">
    <source>
        <dbReference type="ARBA" id="ARBA00022679"/>
    </source>
</evidence>
<dbReference type="PANTHER" id="PTHR43420:SF44">
    <property type="entry name" value="ACETYLTRANSFERASE YPEA"/>
    <property type="match status" value="1"/>
</dbReference>
<dbReference type="Pfam" id="PF00583">
    <property type="entry name" value="Acetyltransf_1"/>
    <property type="match status" value="1"/>
</dbReference>
<proteinExistence type="predicted"/>
<keyword evidence="1 4" id="KW-0808">Transferase</keyword>
<gene>
    <name evidence="4" type="ORF">FHP25_01995</name>
</gene>
<dbReference type="AlphaFoldDB" id="A0A5C8PV17"/>
<dbReference type="PROSITE" id="PS51186">
    <property type="entry name" value="GNAT"/>
    <property type="match status" value="1"/>
</dbReference>
<dbReference type="InterPro" id="IPR050680">
    <property type="entry name" value="YpeA/RimI_acetyltransf"/>
</dbReference>
<dbReference type="CDD" id="cd04301">
    <property type="entry name" value="NAT_SF"/>
    <property type="match status" value="1"/>
</dbReference>
<dbReference type="Gene3D" id="3.40.630.30">
    <property type="match status" value="1"/>
</dbReference>
<dbReference type="EMBL" id="VDUZ01000002">
    <property type="protein sequence ID" value="TXL82067.1"/>
    <property type="molecule type" value="Genomic_DNA"/>
</dbReference>
<evidence type="ECO:0000256" key="2">
    <source>
        <dbReference type="ARBA" id="ARBA00023315"/>
    </source>
</evidence>
<dbReference type="GO" id="GO:0016747">
    <property type="term" value="F:acyltransferase activity, transferring groups other than amino-acyl groups"/>
    <property type="evidence" value="ECO:0007669"/>
    <property type="project" value="InterPro"/>
</dbReference>
<keyword evidence="2" id="KW-0012">Acyltransferase</keyword>
<sequence>MSSVVRALRPHDCATAAALHARCFDAPWERPWSADAFGRLLATPGCFGLMLILDGQAMGMALARVAADEAELLTIGVAPDARRRGGASQLLSAIGRRCRRRGAQNIFLEVAEDNPTAQRLYQRHHFVVVGRRNAYFDRGQQARVAALIMRLDLQGKN</sequence>
<evidence type="ECO:0000313" key="4">
    <source>
        <dbReference type="EMBL" id="TXL82067.1"/>
    </source>
</evidence>
<keyword evidence="5" id="KW-1185">Reference proteome</keyword>
<protein>
    <submittedName>
        <fullName evidence="4">GNAT family N-acetyltransferase</fullName>
    </submittedName>
</protein>
<dbReference type="InterPro" id="IPR016181">
    <property type="entry name" value="Acyl_CoA_acyltransferase"/>
</dbReference>
<reference evidence="4 5" key="1">
    <citation type="submission" date="2019-06" db="EMBL/GenBank/DDBJ databases">
        <title>New taxonomy in bacterial strain CC-CFT640, isolated from vineyard.</title>
        <authorList>
            <person name="Lin S.-Y."/>
            <person name="Tsai C.-F."/>
            <person name="Young C.-C."/>
        </authorList>
    </citation>
    <scope>NUCLEOTIDE SEQUENCE [LARGE SCALE GENOMIC DNA]</scope>
    <source>
        <strain evidence="4 5">CC-CFT640</strain>
    </source>
</reference>
<name>A0A5C8PV17_9HYPH</name>
<dbReference type="OrthoDB" id="9804026at2"/>
<dbReference type="InterPro" id="IPR000182">
    <property type="entry name" value="GNAT_dom"/>
</dbReference>
<organism evidence="4 5">
    <name type="scientific">Vineibacter terrae</name>
    <dbReference type="NCBI Taxonomy" id="2586908"/>
    <lineage>
        <taxon>Bacteria</taxon>
        <taxon>Pseudomonadati</taxon>
        <taxon>Pseudomonadota</taxon>
        <taxon>Alphaproteobacteria</taxon>
        <taxon>Hyphomicrobiales</taxon>
        <taxon>Vineibacter</taxon>
    </lineage>
</organism>
<feature type="domain" description="N-acetyltransferase" evidence="3">
    <location>
        <begin position="3"/>
        <end position="154"/>
    </location>
</feature>
<dbReference type="SUPFAM" id="SSF55729">
    <property type="entry name" value="Acyl-CoA N-acyltransferases (Nat)"/>
    <property type="match status" value="1"/>
</dbReference>
<dbReference type="PANTHER" id="PTHR43420">
    <property type="entry name" value="ACETYLTRANSFERASE"/>
    <property type="match status" value="1"/>
</dbReference>
<evidence type="ECO:0000313" key="5">
    <source>
        <dbReference type="Proteomes" id="UP000321638"/>
    </source>
</evidence>
<accession>A0A5C8PV17</accession>
<comment type="caution">
    <text evidence="4">The sequence shown here is derived from an EMBL/GenBank/DDBJ whole genome shotgun (WGS) entry which is preliminary data.</text>
</comment>